<dbReference type="RefSeq" id="WP_254571379.1">
    <property type="nucleotide sequence ID" value="NZ_CP098502.1"/>
</dbReference>
<evidence type="ECO:0000256" key="5">
    <source>
        <dbReference type="ARBA" id="ARBA00023136"/>
    </source>
</evidence>
<evidence type="ECO:0000259" key="9">
    <source>
        <dbReference type="Pfam" id="PF01618"/>
    </source>
</evidence>
<organism evidence="10 11">
    <name type="scientific">Paraconexibacter antarcticus</name>
    <dbReference type="NCBI Taxonomy" id="2949664"/>
    <lineage>
        <taxon>Bacteria</taxon>
        <taxon>Bacillati</taxon>
        <taxon>Actinomycetota</taxon>
        <taxon>Thermoleophilia</taxon>
        <taxon>Solirubrobacterales</taxon>
        <taxon>Paraconexibacteraceae</taxon>
        <taxon>Paraconexibacter</taxon>
    </lineage>
</organism>
<keyword evidence="10" id="KW-0282">Flagellum</keyword>
<dbReference type="Proteomes" id="UP001056035">
    <property type="component" value="Chromosome"/>
</dbReference>
<accession>A0ABY5DVJ9</accession>
<evidence type="ECO:0000256" key="7">
    <source>
        <dbReference type="SAM" id="MobiDB-lite"/>
    </source>
</evidence>
<evidence type="ECO:0000313" key="10">
    <source>
        <dbReference type="EMBL" id="UTI64680.1"/>
    </source>
</evidence>
<feature type="region of interest" description="Disordered" evidence="7">
    <location>
        <begin position="248"/>
        <end position="269"/>
    </location>
</feature>
<sequence length="269" mass="27944">MKAATVIGIVVAILGILGGAMMEGTSPAAFLNIPAILLVFGGTLGVTMASVGMETMKKVPGLYKRAFSAEPPALGAKVGLIVGFAERARRDGLLALESEVDSIDDSFTRKGLQLVVDGTDPDMLREIMETEIDAMSARHKAGASVFKQAGGYAPTMGIVGTVMGLVHVLSNLAHPEMLGPAISSAFIATLFGVGCANVVFLPVAARLQALSEEEVEERTLLLEGIMAIQSGDNPRVVAEKLMSFVPPAQRDEAQNADPKLSAVPDAAAA</sequence>
<keyword evidence="6" id="KW-0813">Transport</keyword>
<feature type="domain" description="MotA/TolQ/ExbB proton channel" evidence="9">
    <location>
        <begin position="101"/>
        <end position="218"/>
    </location>
</feature>
<feature type="transmembrane region" description="Helical" evidence="8">
    <location>
        <begin position="149"/>
        <end position="169"/>
    </location>
</feature>
<evidence type="ECO:0000256" key="3">
    <source>
        <dbReference type="ARBA" id="ARBA00022692"/>
    </source>
</evidence>
<feature type="transmembrane region" description="Helical" evidence="8">
    <location>
        <begin position="29"/>
        <end position="51"/>
    </location>
</feature>
<evidence type="ECO:0000256" key="2">
    <source>
        <dbReference type="ARBA" id="ARBA00022475"/>
    </source>
</evidence>
<protein>
    <submittedName>
        <fullName evidence="10">Flagellar motor protein</fullName>
    </submittedName>
</protein>
<name>A0ABY5DVJ9_9ACTN</name>
<evidence type="ECO:0000313" key="11">
    <source>
        <dbReference type="Proteomes" id="UP001056035"/>
    </source>
</evidence>
<dbReference type="InterPro" id="IPR047055">
    <property type="entry name" value="MotA-like"/>
</dbReference>
<reference evidence="10 11" key="1">
    <citation type="submission" date="2022-06" db="EMBL/GenBank/DDBJ databases">
        <title>Paraconexibacter antarcticus.</title>
        <authorList>
            <person name="Kim C.S."/>
        </authorList>
    </citation>
    <scope>NUCLEOTIDE SEQUENCE [LARGE SCALE GENOMIC DNA]</scope>
    <source>
        <strain evidence="10 11">02-257</strain>
    </source>
</reference>
<dbReference type="PANTHER" id="PTHR30433:SF3">
    <property type="entry name" value="MOTILITY PROTEIN A"/>
    <property type="match status" value="1"/>
</dbReference>
<dbReference type="NCBIfam" id="NF006583">
    <property type="entry name" value="PRK09109.1"/>
    <property type="match status" value="1"/>
</dbReference>
<dbReference type="InterPro" id="IPR002898">
    <property type="entry name" value="MotA_ExbB_proton_chnl"/>
</dbReference>
<keyword evidence="5 8" id="KW-0472">Membrane</keyword>
<dbReference type="Pfam" id="PF01618">
    <property type="entry name" value="MotA_ExbB"/>
    <property type="match status" value="1"/>
</dbReference>
<comment type="similarity">
    <text evidence="6">Belongs to the exbB/tolQ family.</text>
</comment>
<comment type="subcellular location">
    <subcellularLocation>
        <location evidence="1">Cell membrane</location>
        <topology evidence="1">Multi-pass membrane protein</topology>
    </subcellularLocation>
    <subcellularLocation>
        <location evidence="6">Membrane</location>
        <topology evidence="6">Multi-pass membrane protein</topology>
    </subcellularLocation>
</comment>
<keyword evidence="10" id="KW-0966">Cell projection</keyword>
<dbReference type="EMBL" id="CP098502">
    <property type="protein sequence ID" value="UTI64680.1"/>
    <property type="molecule type" value="Genomic_DNA"/>
</dbReference>
<keyword evidence="10" id="KW-0969">Cilium</keyword>
<feature type="transmembrane region" description="Helical" evidence="8">
    <location>
        <begin position="181"/>
        <end position="201"/>
    </location>
</feature>
<keyword evidence="3 8" id="KW-0812">Transmembrane</keyword>
<keyword evidence="4 8" id="KW-1133">Transmembrane helix</keyword>
<gene>
    <name evidence="10" type="ORF">NBH00_00380</name>
</gene>
<evidence type="ECO:0000256" key="4">
    <source>
        <dbReference type="ARBA" id="ARBA00022989"/>
    </source>
</evidence>
<evidence type="ECO:0000256" key="8">
    <source>
        <dbReference type="SAM" id="Phobius"/>
    </source>
</evidence>
<evidence type="ECO:0000256" key="1">
    <source>
        <dbReference type="ARBA" id="ARBA00004651"/>
    </source>
</evidence>
<proteinExistence type="inferred from homology"/>
<keyword evidence="2" id="KW-1003">Cell membrane</keyword>
<evidence type="ECO:0000256" key="6">
    <source>
        <dbReference type="RuleBase" id="RU004057"/>
    </source>
</evidence>
<keyword evidence="6" id="KW-0653">Protein transport</keyword>
<dbReference type="PANTHER" id="PTHR30433">
    <property type="entry name" value="CHEMOTAXIS PROTEIN MOTA"/>
    <property type="match status" value="1"/>
</dbReference>
<keyword evidence="11" id="KW-1185">Reference proteome</keyword>